<protein>
    <submittedName>
        <fullName evidence="1">Uncharacterized protein</fullName>
    </submittedName>
</protein>
<accession>A0A0F9KH33</accession>
<dbReference type="EMBL" id="LAZR01008013">
    <property type="protein sequence ID" value="KKM81484.1"/>
    <property type="molecule type" value="Genomic_DNA"/>
</dbReference>
<reference evidence="1" key="1">
    <citation type="journal article" date="2015" name="Nature">
        <title>Complex archaea that bridge the gap between prokaryotes and eukaryotes.</title>
        <authorList>
            <person name="Spang A."/>
            <person name="Saw J.H."/>
            <person name="Jorgensen S.L."/>
            <person name="Zaremba-Niedzwiedzka K."/>
            <person name="Martijn J."/>
            <person name="Lind A.E."/>
            <person name="van Eijk R."/>
            <person name="Schleper C."/>
            <person name="Guy L."/>
            <person name="Ettema T.J."/>
        </authorList>
    </citation>
    <scope>NUCLEOTIDE SEQUENCE</scope>
</reference>
<comment type="caution">
    <text evidence="1">The sequence shown here is derived from an EMBL/GenBank/DDBJ whole genome shotgun (WGS) entry which is preliminary data.</text>
</comment>
<organism evidence="1">
    <name type="scientific">marine sediment metagenome</name>
    <dbReference type="NCBI Taxonomy" id="412755"/>
    <lineage>
        <taxon>unclassified sequences</taxon>
        <taxon>metagenomes</taxon>
        <taxon>ecological metagenomes</taxon>
    </lineage>
</organism>
<proteinExistence type="predicted"/>
<evidence type="ECO:0000313" key="1">
    <source>
        <dbReference type="EMBL" id="KKM81484.1"/>
    </source>
</evidence>
<gene>
    <name evidence="1" type="ORF">LCGC14_1329290</name>
</gene>
<name>A0A0F9KH33_9ZZZZ</name>
<sequence length="130" mass="14548">MATPLPDWMESLTEELGLGDTPAVLAEGVTSLLEVVRKLEFTPQGWRHVKKLIVNDKAVSQTPLFQRITEANDEDLLLFTAMVAIPYGLARAMGYDEKHSEKLINYFTASYVIAMSRGYDLGKEDNQPSK</sequence>
<dbReference type="AlphaFoldDB" id="A0A0F9KH33"/>